<proteinExistence type="predicted"/>
<evidence type="ECO:0000313" key="2">
    <source>
        <dbReference type="Proteomes" id="UP001156905"/>
    </source>
</evidence>
<gene>
    <name evidence="1" type="ORF">GCM10007857_63490</name>
</gene>
<protein>
    <submittedName>
        <fullName evidence="1">Uncharacterized protein</fullName>
    </submittedName>
</protein>
<evidence type="ECO:0000313" key="1">
    <source>
        <dbReference type="EMBL" id="GLR89635.1"/>
    </source>
</evidence>
<sequence>MREFGQSQSCRYRSAPRVVLAHDAEKEELRVQMHAFKDMVLEERWERLVVLVVKKLALKLSDLFRLCHAECAGERRCACVEVVRQHLYVA</sequence>
<keyword evidence="2" id="KW-1185">Reference proteome</keyword>
<organism evidence="1 2">
    <name type="scientific">Bradyrhizobium iriomotense</name>
    <dbReference type="NCBI Taxonomy" id="441950"/>
    <lineage>
        <taxon>Bacteria</taxon>
        <taxon>Pseudomonadati</taxon>
        <taxon>Pseudomonadota</taxon>
        <taxon>Alphaproteobacteria</taxon>
        <taxon>Hyphomicrobiales</taxon>
        <taxon>Nitrobacteraceae</taxon>
        <taxon>Bradyrhizobium</taxon>
    </lineage>
</organism>
<dbReference type="Proteomes" id="UP001156905">
    <property type="component" value="Unassembled WGS sequence"/>
</dbReference>
<name>A0ABQ6B9M1_9BRAD</name>
<comment type="caution">
    <text evidence="1">The sequence shown here is derived from an EMBL/GenBank/DDBJ whole genome shotgun (WGS) entry which is preliminary data.</text>
</comment>
<dbReference type="EMBL" id="BSOW01000027">
    <property type="protein sequence ID" value="GLR89635.1"/>
    <property type="molecule type" value="Genomic_DNA"/>
</dbReference>
<dbReference type="RefSeq" id="WP_284271900.1">
    <property type="nucleotide sequence ID" value="NZ_BSOW01000027.1"/>
</dbReference>
<accession>A0ABQ6B9M1</accession>
<reference evidence="2" key="1">
    <citation type="journal article" date="2019" name="Int. J. Syst. Evol. Microbiol.">
        <title>The Global Catalogue of Microorganisms (GCM) 10K type strain sequencing project: providing services to taxonomists for standard genome sequencing and annotation.</title>
        <authorList>
            <consortium name="The Broad Institute Genomics Platform"/>
            <consortium name="The Broad Institute Genome Sequencing Center for Infectious Disease"/>
            <person name="Wu L."/>
            <person name="Ma J."/>
        </authorList>
    </citation>
    <scope>NUCLEOTIDE SEQUENCE [LARGE SCALE GENOMIC DNA]</scope>
    <source>
        <strain evidence="2">NBRC 102520</strain>
    </source>
</reference>